<dbReference type="EMBL" id="JAQQEZ010000119">
    <property type="protein sequence ID" value="MFM0008529.1"/>
    <property type="molecule type" value="Genomic_DNA"/>
</dbReference>
<name>A0ABW9B9Z4_9BURK</name>
<dbReference type="SUPFAM" id="SSF110296">
    <property type="entry name" value="Oligoxyloglucan reducing end-specific cellobiohydrolase"/>
    <property type="match status" value="1"/>
</dbReference>
<reference evidence="1 2" key="1">
    <citation type="journal article" date="2024" name="Chem. Sci.">
        <title>Discovery of megapolipeptins by genome mining of a Burkholderiales bacteria collection.</title>
        <authorList>
            <person name="Paulo B.S."/>
            <person name="Recchia M.J.J."/>
            <person name="Lee S."/>
            <person name="Fergusson C.H."/>
            <person name="Romanowski S.B."/>
            <person name="Hernandez A."/>
            <person name="Krull N."/>
            <person name="Liu D.Y."/>
            <person name="Cavanagh H."/>
            <person name="Bos A."/>
            <person name="Gray C.A."/>
            <person name="Murphy B.T."/>
            <person name="Linington R.G."/>
            <person name="Eustaquio A.S."/>
        </authorList>
    </citation>
    <scope>NUCLEOTIDE SEQUENCE [LARGE SCALE GENOMIC DNA]</scope>
    <source>
        <strain evidence="1 2">RL17-350-BIC-A</strain>
    </source>
</reference>
<evidence type="ECO:0000313" key="1">
    <source>
        <dbReference type="EMBL" id="MFM0008529.1"/>
    </source>
</evidence>
<accession>A0ABW9B9Z4</accession>
<evidence type="ECO:0000313" key="2">
    <source>
        <dbReference type="Proteomes" id="UP001629230"/>
    </source>
</evidence>
<sequence length="699" mass="73085">MSWQQADILAIQMSANADSWNTGHVDDILKFTDEQGGLLAAANTGGVWAITSISQAIPVSDMWPGTSMNSLAAGPDGPRHVYAATWPYNSSQVGLFETDTSTGAPTLNWRLVKNAPPCGSINKVLVIPQVRRIVLACDSGVYWSSIPTAPSANGTYNWTNATPANVDKGITFSGLAIGPGWTTQGGEGTIAASKWGGYAPGAAIYYGSWSGGTLQFTASTVQQGSGNLFLAIGRSSLASCSSNPNIMFAVAEDGNSNFAGVWKSIDGGTNWSMTTFPTNPGQQGGYNQAIAISSDCKIVAFGWQNGTFVSYDGGGSWNPLANSDSHLHADVHALTFDPSNPTTLFIGSDGGLASASGLGAGSTPTFRSNWSRQLFVQQIYHADGSSISGGLVSAGLQDNGVVYASLPGAWQHVTNCDCDGRWSRFIVPRGAPSGDSTLLEEEWGAPDWPFGWAMANGNTITYNSQQGIPVNPGPPSSLGNVVTDVVRHPGGYQNGSGQSIYAAGGIGNQVYGLFADDDGSNVNWEPIGQIGGSQNVTAISPTYNGQSVFVGSDQGNIYRLDAPYTGSALQLTIDTPSGAKGSSQISGLAAFYSSIAYATMNYGNTGYVMVWNGATWEAVSGNPPNNLPFSSIAAEDINNVFVSTSGPVYDTHDGGSTWNLATIGLPIITQANELRVVTDPNGTYLYLATFGRSLWRAKL</sequence>
<proteinExistence type="predicted"/>
<gene>
    <name evidence="1" type="ORF">PQR57_47560</name>
</gene>
<dbReference type="RefSeq" id="WP_408183596.1">
    <property type="nucleotide sequence ID" value="NZ_JAQQEZ010000119.1"/>
</dbReference>
<dbReference type="Proteomes" id="UP001629230">
    <property type="component" value="Unassembled WGS sequence"/>
</dbReference>
<organism evidence="1 2">
    <name type="scientific">Paraburkholderia dipogonis</name>
    <dbReference type="NCBI Taxonomy" id="1211383"/>
    <lineage>
        <taxon>Bacteria</taxon>
        <taxon>Pseudomonadati</taxon>
        <taxon>Pseudomonadota</taxon>
        <taxon>Betaproteobacteria</taxon>
        <taxon>Burkholderiales</taxon>
        <taxon>Burkholderiaceae</taxon>
        <taxon>Paraburkholderia</taxon>
    </lineage>
</organism>
<evidence type="ECO:0008006" key="3">
    <source>
        <dbReference type="Google" id="ProtNLM"/>
    </source>
</evidence>
<dbReference type="SUPFAM" id="SSF50939">
    <property type="entry name" value="Sialidases"/>
    <property type="match status" value="1"/>
</dbReference>
<protein>
    <recommendedName>
        <fullName evidence="3">Exo-alpha-sialidase</fullName>
    </recommendedName>
</protein>
<dbReference type="InterPro" id="IPR015943">
    <property type="entry name" value="WD40/YVTN_repeat-like_dom_sf"/>
</dbReference>
<keyword evidence="2" id="KW-1185">Reference proteome</keyword>
<comment type="caution">
    <text evidence="1">The sequence shown here is derived from an EMBL/GenBank/DDBJ whole genome shotgun (WGS) entry which is preliminary data.</text>
</comment>
<dbReference type="Gene3D" id="2.130.10.10">
    <property type="entry name" value="YVTN repeat-like/Quinoprotein amine dehydrogenase"/>
    <property type="match status" value="2"/>
</dbReference>
<dbReference type="InterPro" id="IPR036278">
    <property type="entry name" value="Sialidase_sf"/>
</dbReference>